<evidence type="ECO:0000313" key="3">
    <source>
        <dbReference type="EMBL" id="ERL10011.1"/>
    </source>
</evidence>
<keyword evidence="2" id="KW-1133">Transmembrane helix</keyword>
<accession>U2VBP0</accession>
<dbReference type="Gene3D" id="3.90.70.10">
    <property type="entry name" value="Cysteine proteinases"/>
    <property type="match status" value="1"/>
</dbReference>
<dbReference type="PATRIC" id="fig|1125712.3.peg.503"/>
<organism evidence="3 4">
    <name type="scientific">Olsenella profusa F0195</name>
    <dbReference type="NCBI Taxonomy" id="1125712"/>
    <lineage>
        <taxon>Bacteria</taxon>
        <taxon>Bacillati</taxon>
        <taxon>Actinomycetota</taxon>
        <taxon>Coriobacteriia</taxon>
        <taxon>Coriobacteriales</taxon>
        <taxon>Atopobiaceae</taxon>
        <taxon>Olsenella</taxon>
    </lineage>
</organism>
<sequence>MAYYEREHRPHGTGNGYVPSTRAGIDDPRRTKLGSQSRGANSRRGGRPVQGQRGNTRYRSDHNYRTLTGKDTGYSIHNARNHPRYINFEGRGGRFRPGLTTNRITLGVVMAILILIAAFAYACTRGSSQQGTQSDQEQQGTGNQWDARVSASASQDLTQRFSTQLDRNEKLATIAQNLDKYPDQRIPELALSEPDAMDFVAGYPTAESKASDFGQDNAKGSYPMLFDWDTRWAYVEYAGSVLGVTGSGPTALSMAYMGLTGKTDKTAAAFAADATDKGYTSTGDEGTTADLFTYEARQLGFKIKQYDPSADSITSLLATKGTVAIVRLKEGFDTSSAHWALIVKRNDDGSVTLYDPACSAASSHPWNVGSIAAGASDLYALSN</sequence>
<feature type="region of interest" description="Disordered" evidence="1">
    <location>
        <begin position="128"/>
        <end position="149"/>
    </location>
</feature>
<gene>
    <name evidence="3" type="ORF">HMPREF1316_1469</name>
</gene>
<feature type="compositionally biased region" description="Basic and acidic residues" evidence="1">
    <location>
        <begin position="1"/>
        <end position="10"/>
    </location>
</feature>
<dbReference type="eggNOG" id="COG0768">
    <property type="taxonomic scope" value="Bacteria"/>
</dbReference>
<evidence type="ECO:0000256" key="1">
    <source>
        <dbReference type="SAM" id="MobiDB-lite"/>
    </source>
</evidence>
<evidence type="ECO:0000256" key="2">
    <source>
        <dbReference type="SAM" id="Phobius"/>
    </source>
</evidence>
<feature type="transmembrane region" description="Helical" evidence="2">
    <location>
        <begin position="104"/>
        <end position="122"/>
    </location>
</feature>
<proteinExistence type="predicted"/>
<reference evidence="3 4" key="1">
    <citation type="submission" date="2013-08" db="EMBL/GenBank/DDBJ databases">
        <authorList>
            <person name="Durkin A.S."/>
            <person name="Haft D.R."/>
            <person name="McCorrison J."/>
            <person name="Torralba M."/>
            <person name="Gillis M."/>
            <person name="Haft D.H."/>
            <person name="Methe B."/>
            <person name="Sutton G."/>
            <person name="Nelson K.E."/>
        </authorList>
    </citation>
    <scope>NUCLEOTIDE SEQUENCE [LARGE SCALE GENOMIC DNA]</scope>
    <source>
        <strain evidence="3 4">F0195</strain>
    </source>
</reference>
<dbReference type="OrthoDB" id="3186156at2"/>
<protein>
    <recommendedName>
        <fullName evidence="5">Peptidase C39-like family protein</fullName>
    </recommendedName>
</protein>
<dbReference type="STRING" id="1125712.HMPREF1316_1469"/>
<name>U2VBP0_9ACTN</name>
<dbReference type="EMBL" id="AWEZ01000017">
    <property type="protein sequence ID" value="ERL10011.1"/>
    <property type="molecule type" value="Genomic_DNA"/>
</dbReference>
<dbReference type="Proteomes" id="UP000016638">
    <property type="component" value="Unassembled WGS sequence"/>
</dbReference>
<keyword evidence="4" id="KW-1185">Reference proteome</keyword>
<comment type="caution">
    <text evidence="3">The sequence shown here is derived from an EMBL/GenBank/DDBJ whole genome shotgun (WGS) entry which is preliminary data.</text>
</comment>
<dbReference type="RefSeq" id="WP_021725304.1">
    <property type="nucleotide sequence ID" value="NZ_AWEZ01000017.1"/>
</dbReference>
<dbReference type="AlphaFoldDB" id="U2VBP0"/>
<evidence type="ECO:0008006" key="5">
    <source>
        <dbReference type="Google" id="ProtNLM"/>
    </source>
</evidence>
<keyword evidence="2" id="KW-0472">Membrane</keyword>
<feature type="region of interest" description="Disordered" evidence="1">
    <location>
        <begin position="1"/>
        <end position="78"/>
    </location>
</feature>
<feature type="compositionally biased region" description="Low complexity" evidence="1">
    <location>
        <begin position="128"/>
        <end position="142"/>
    </location>
</feature>
<evidence type="ECO:0000313" key="4">
    <source>
        <dbReference type="Proteomes" id="UP000016638"/>
    </source>
</evidence>
<keyword evidence="2" id="KW-0812">Transmembrane</keyword>